<evidence type="ECO:0000313" key="4">
    <source>
        <dbReference type="EMBL" id="RUL75428.1"/>
    </source>
</evidence>
<dbReference type="CDD" id="cd17574">
    <property type="entry name" value="REC_OmpR"/>
    <property type="match status" value="1"/>
</dbReference>
<dbReference type="InterPro" id="IPR001789">
    <property type="entry name" value="Sig_transdc_resp-reg_receiver"/>
</dbReference>
<dbReference type="InterPro" id="IPR011006">
    <property type="entry name" value="CheY-like_superfamily"/>
</dbReference>
<sequence>MSLDARILIVDDDENSRFMLRKRLKQLGFQHVTEASDGDAGLEQARRLPPDIMLLDVMMPGIDGVAVLRIMRDDEHLRGISVLMISAHDTLTMAAQCIELGADDYLAKPVLMPLLRARITALLERRRLRNVEHAFLSRFDAQTGLPNRAALLERIECTMSSGRPLALVAVACNNHANIALGADEGQAAALLSELASHVRSCWEQVDTIARVAENMLGWLIPTAQADQQLVLEVQAVLGMTAHASMHGLTASIATWPVEGAAAEATELLRLAMNEASRIDPLGEERVTLADPALRTRTRAALAIHEQLEDGLGRGELELYYQPIFAVRDGTRPVGAEALLRWNHPQRGVLAPGEFLEAVEHTPLMNRIDAWVMEQAIASLVAWHRHLPATFRLHVNVTARSLASGRLMEILSTHLSEPVRQHLALELTERLYVSDMPACVSVLHSLRALGIHVALDDFGTGFSSLSHVSLLPCDTMKIDRSFVSGVYANEQMRRLLKSMVSMAQSLGLMVIVEGVERDDELAVLRELGCPFVQGYLLGAPRPERDFLQRLH</sequence>
<dbReference type="Proteomes" id="UP000274358">
    <property type="component" value="Unassembled WGS sequence"/>
</dbReference>
<evidence type="ECO:0000256" key="1">
    <source>
        <dbReference type="PROSITE-ProRule" id="PRU00169"/>
    </source>
</evidence>
<dbReference type="Pfam" id="PF00990">
    <property type="entry name" value="GGDEF"/>
    <property type="match status" value="1"/>
</dbReference>
<dbReference type="SUPFAM" id="SSF141868">
    <property type="entry name" value="EAL domain-like"/>
    <property type="match status" value="1"/>
</dbReference>
<keyword evidence="1" id="KW-0597">Phosphoprotein</keyword>
<dbReference type="InterPro" id="IPR035919">
    <property type="entry name" value="EAL_sf"/>
</dbReference>
<feature type="domain" description="Response regulatory" evidence="2">
    <location>
        <begin position="6"/>
        <end position="123"/>
    </location>
</feature>
<dbReference type="SUPFAM" id="SSF52172">
    <property type="entry name" value="CheY-like"/>
    <property type="match status" value="1"/>
</dbReference>
<gene>
    <name evidence="4" type="ORF">EKH80_11970</name>
</gene>
<dbReference type="SMART" id="SM00448">
    <property type="entry name" value="REC"/>
    <property type="match status" value="1"/>
</dbReference>
<dbReference type="Pfam" id="PF00563">
    <property type="entry name" value="EAL"/>
    <property type="match status" value="1"/>
</dbReference>
<dbReference type="InterPro" id="IPR029787">
    <property type="entry name" value="Nucleotide_cyclase"/>
</dbReference>
<dbReference type="PANTHER" id="PTHR33121">
    <property type="entry name" value="CYCLIC DI-GMP PHOSPHODIESTERASE PDEF"/>
    <property type="match status" value="1"/>
</dbReference>
<dbReference type="SMART" id="SM00267">
    <property type="entry name" value="GGDEF"/>
    <property type="match status" value="1"/>
</dbReference>
<dbReference type="InterPro" id="IPR001633">
    <property type="entry name" value="EAL_dom"/>
</dbReference>
<dbReference type="GO" id="GO:0000160">
    <property type="term" value="P:phosphorelay signal transduction system"/>
    <property type="evidence" value="ECO:0007669"/>
    <property type="project" value="InterPro"/>
</dbReference>
<dbReference type="Gene3D" id="3.30.70.270">
    <property type="match status" value="1"/>
</dbReference>
<comment type="caution">
    <text evidence="4">The sequence shown here is derived from an EMBL/GenBank/DDBJ whole genome shotgun (WGS) entry which is preliminary data.</text>
</comment>
<feature type="modified residue" description="4-aspartylphosphate" evidence="1">
    <location>
        <position position="56"/>
    </location>
</feature>
<dbReference type="PROSITE" id="PS50110">
    <property type="entry name" value="RESPONSE_REGULATORY"/>
    <property type="match status" value="1"/>
</dbReference>
<dbReference type="PANTHER" id="PTHR33121:SF70">
    <property type="entry name" value="SIGNALING PROTEIN YKOW"/>
    <property type="match status" value="1"/>
</dbReference>
<dbReference type="InterPro" id="IPR000160">
    <property type="entry name" value="GGDEF_dom"/>
</dbReference>
<dbReference type="Gene3D" id="3.20.20.450">
    <property type="entry name" value="EAL domain"/>
    <property type="match status" value="1"/>
</dbReference>
<accession>A0A3S0PIL3</accession>
<dbReference type="GO" id="GO:0071111">
    <property type="term" value="F:cyclic-guanylate-specific phosphodiesterase activity"/>
    <property type="evidence" value="ECO:0007669"/>
    <property type="project" value="InterPro"/>
</dbReference>
<organism evidence="4 5">
    <name type="scientific">Dyella choica</name>
    <dbReference type="NCBI Taxonomy" id="1927959"/>
    <lineage>
        <taxon>Bacteria</taxon>
        <taxon>Pseudomonadati</taxon>
        <taxon>Pseudomonadota</taxon>
        <taxon>Gammaproteobacteria</taxon>
        <taxon>Lysobacterales</taxon>
        <taxon>Rhodanobacteraceae</taxon>
        <taxon>Dyella</taxon>
    </lineage>
</organism>
<evidence type="ECO:0000259" key="3">
    <source>
        <dbReference type="PROSITE" id="PS50883"/>
    </source>
</evidence>
<evidence type="ECO:0000259" key="2">
    <source>
        <dbReference type="PROSITE" id="PS50110"/>
    </source>
</evidence>
<evidence type="ECO:0000313" key="5">
    <source>
        <dbReference type="Proteomes" id="UP000274358"/>
    </source>
</evidence>
<dbReference type="InterPro" id="IPR043128">
    <property type="entry name" value="Rev_trsase/Diguanyl_cyclase"/>
</dbReference>
<dbReference type="RefSeq" id="WP_126684986.1">
    <property type="nucleotide sequence ID" value="NZ_RYYV01000007.1"/>
</dbReference>
<dbReference type="OrthoDB" id="9812358at2"/>
<keyword evidence="5" id="KW-1185">Reference proteome</keyword>
<dbReference type="InterPro" id="IPR050706">
    <property type="entry name" value="Cyclic-di-GMP_PDE-like"/>
</dbReference>
<dbReference type="PROSITE" id="PS50883">
    <property type="entry name" value="EAL"/>
    <property type="match status" value="1"/>
</dbReference>
<reference evidence="4 5" key="1">
    <citation type="submission" date="2018-12" db="EMBL/GenBank/DDBJ databases">
        <title>Dyella dinghuensis sp. nov. DHOA06 and Dyella choica sp. nov. 4M-K27, isolated from forest soil.</title>
        <authorList>
            <person name="Qiu L.-H."/>
            <person name="Gao Z.-H."/>
        </authorList>
    </citation>
    <scope>NUCLEOTIDE SEQUENCE [LARGE SCALE GENOMIC DNA]</scope>
    <source>
        <strain evidence="4 5">4M-K27</strain>
    </source>
</reference>
<dbReference type="SMART" id="SM00052">
    <property type="entry name" value="EAL"/>
    <property type="match status" value="1"/>
</dbReference>
<dbReference type="AlphaFoldDB" id="A0A3S0PIL3"/>
<dbReference type="CDD" id="cd01948">
    <property type="entry name" value="EAL"/>
    <property type="match status" value="1"/>
</dbReference>
<dbReference type="EMBL" id="RYYV01000007">
    <property type="protein sequence ID" value="RUL75428.1"/>
    <property type="molecule type" value="Genomic_DNA"/>
</dbReference>
<feature type="domain" description="EAL" evidence="3">
    <location>
        <begin position="300"/>
        <end position="550"/>
    </location>
</feature>
<dbReference type="Pfam" id="PF00072">
    <property type="entry name" value="Response_reg"/>
    <property type="match status" value="1"/>
</dbReference>
<dbReference type="Gene3D" id="3.40.50.2300">
    <property type="match status" value="1"/>
</dbReference>
<proteinExistence type="predicted"/>
<dbReference type="SUPFAM" id="SSF55073">
    <property type="entry name" value="Nucleotide cyclase"/>
    <property type="match status" value="1"/>
</dbReference>
<name>A0A3S0PIL3_9GAMM</name>
<protein>
    <submittedName>
        <fullName evidence="4">GGDEF domain-containing response regulator</fullName>
    </submittedName>
</protein>